<name>A0ACB9EG18_ARCLA</name>
<accession>A0ACB9EG18</accession>
<gene>
    <name evidence="1" type="ORF">L6452_05438</name>
</gene>
<reference evidence="2" key="1">
    <citation type="journal article" date="2022" name="Mol. Ecol. Resour.">
        <title>The genomes of chicory, endive, great burdock and yacon provide insights into Asteraceae palaeo-polyploidization history and plant inulin production.</title>
        <authorList>
            <person name="Fan W."/>
            <person name="Wang S."/>
            <person name="Wang H."/>
            <person name="Wang A."/>
            <person name="Jiang F."/>
            <person name="Liu H."/>
            <person name="Zhao H."/>
            <person name="Xu D."/>
            <person name="Zhang Y."/>
        </authorList>
    </citation>
    <scope>NUCLEOTIDE SEQUENCE [LARGE SCALE GENOMIC DNA]</scope>
    <source>
        <strain evidence="2">cv. Niubang</strain>
    </source>
</reference>
<evidence type="ECO:0000313" key="2">
    <source>
        <dbReference type="Proteomes" id="UP001055879"/>
    </source>
</evidence>
<dbReference type="Proteomes" id="UP001055879">
    <property type="component" value="Linkage Group LG02"/>
</dbReference>
<dbReference type="EMBL" id="CM042048">
    <property type="protein sequence ID" value="KAI3757894.1"/>
    <property type="molecule type" value="Genomic_DNA"/>
</dbReference>
<comment type="caution">
    <text evidence="1">The sequence shown here is derived from an EMBL/GenBank/DDBJ whole genome shotgun (WGS) entry which is preliminary data.</text>
</comment>
<protein>
    <submittedName>
        <fullName evidence="1">Uncharacterized protein</fullName>
    </submittedName>
</protein>
<reference evidence="1 2" key="2">
    <citation type="journal article" date="2022" name="Mol. Ecol. Resour.">
        <title>The genomes of chicory, endive, great burdock and yacon provide insights into Asteraceae paleo-polyploidization history and plant inulin production.</title>
        <authorList>
            <person name="Fan W."/>
            <person name="Wang S."/>
            <person name="Wang H."/>
            <person name="Wang A."/>
            <person name="Jiang F."/>
            <person name="Liu H."/>
            <person name="Zhao H."/>
            <person name="Xu D."/>
            <person name="Zhang Y."/>
        </authorList>
    </citation>
    <scope>NUCLEOTIDE SEQUENCE [LARGE SCALE GENOMIC DNA]</scope>
    <source>
        <strain evidence="2">cv. Niubang</strain>
    </source>
</reference>
<evidence type="ECO:0000313" key="1">
    <source>
        <dbReference type="EMBL" id="KAI3757894.1"/>
    </source>
</evidence>
<keyword evidence="2" id="KW-1185">Reference proteome</keyword>
<proteinExistence type="predicted"/>
<organism evidence="1 2">
    <name type="scientific">Arctium lappa</name>
    <name type="common">Greater burdock</name>
    <name type="synonym">Lappa major</name>
    <dbReference type="NCBI Taxonomy" id="4217"/>
    <lineage>
        <taxon>Eukaryota</taxon>
        <taxon>Viridiplantae</taxon>
        <taxon>Streptophyta</taxon>
        <taxon>Embryophyta</taxon>
        <taxon>Tracheophyta</taxon>
        <taxon>Spermatophyta</taxon>
        <taxon>Magnoliopsida</taxon>
        <taxon>eudicotyledons</taxon>
        <taxon>Gunneridae</taxon>
        <taxon>Pentapetalae</taxon>
        <taxon>asterids</taxon>
        <taxon>campanulids</taxon>
        <taxon>Asterales</taxon>
        <taxon>Asteraceae</taxon>
        <taxon>Carduoideae</taxon>
        <taxon>Cardueae</taxon>
        <taxon>Arctiinae</taxon>
        <taxon>Arctium</taxon>
    </lineage>
</organism>
<sequence length="91" mass="9703">MEVRIDVGGDVCRKKSNDDDDGGATLIDPSYGTRSLYGHSITELPEVDSGILGYGVIEEVKMEMEDVDGGVKTQGSGGGDVDEGHNQTQIW</sequence>